<dbReference type="EMBL" id="GL377309">
    <property type="protein sequence ID" value="EFI95031.1"/>
    <property type="molecule type" value="Genomic_DNA"/>
</dbReference>
<dbReference type="STRING" id="578458.D8QD21"/>
<evidence type="ECO:0000313" key="3">
    <source>
        <dbReference type="Proteomes" id="UP000007431"/>
    </source>
</evidence>
<name>D8QD21_SCHCM</name>
<proteinExistence type="predicted"/>
<dbReference type="eggNOG" id="ENOG502SQH9">
    <property type="taxonomic scope" value="Eukaryota"/>
</dbReference>
<dbReference type="VEuPathDB" id="FungiDB:SCHCODRAFT_02670779"/>
<dbReference type="Proteomes" id="UP000007431">
    <property type="component" value="Unassembled WGS sequence"/>
</dbReference>
<evidence type="ECO:0000256" key="1">
    <source>
        <dbReference type="SAM" id="MobiDB-lite"/>
    </source>
</evidence>
<dbReference type="OrthoDB" id="10261040at2759"/>
<dbReference type="HOGENOM" id="CLU_1050350_0_0_1"/>
<feature type="region of interest" description="Disordered" evidence="1">
    <location>
        <begin position="1"/>
        <end position="39"/>
    </location>
</feature>
<reference evidence="2 3" key="1">
    <citation type="journal article" date="2010" name="Nat. Biotechnol.">
        <title>Genome sequence of the model mushroom Schizophyllum commune.</title>
        <authorList>
            <person name="Ohm R.A."/>
            <person name="de Jong J.F."/>
            <person name="Lugones L.G."/>
            <person name="Aerts A."/>
            <person name="Kothe E."/>
            <person name="Stajich J.E."/>
            <person name="de Vries R.P."/>
            <person name="Record E."/>
            <person name="Levasseur A."/>
            <person name="Baker S.E."/>
            <person name="Bartholomew K.A."/>
            <person name="Coutinho P.M."/>
            <person name="Erdmann S."/>
            <person name="Fowler T.J."/>
            <person name="Gathman A.C."/>
            <person name="Lombard V."/>
            <person name="Henrissat B."/>
            <person name="Knabe N."/>
            <person name="Kuees U."/>
            <person name="Lilly W.W."/>
            <person name="Lindquist E."/>
            <person name="Lucas S."/>
            <person name="Magnuson J.K."/>
            <person name="Piumi F."/>
            <person name="Raudaskoski M."/>
            <person name="Salamov A."/>
            <person name="Schmutz J."/>
            <person name="Schwarze F.W.M.R."/>
            <person name="vanKuyk P.A."/>
            <person name="Horton J.S."/>
            <person name="Grigoriev I.V."/>
            <person name="Woesten H.A.B."/>
        </authorList>
    </citation>
    <scope>NUCLEOTIDE SEQUENCE [LARGE SCALE GENOMIC DNA]</scope>
    <source>
        <strain evidence="3">H4-8 / FGSC 9210</strain>
    </source>
</reference>
<evidence type="ECO:0000313" key="2">
    <source>
        <dbReference type="EMBL" id="EFI95031.1"/>
    </source>
</evidence>
<dbReference type="OMA" id="GRWECRH"/>
<gene>
    <name evidence="2" type="ORF">SCHCODRAFT_236818</name>
</gene>
<feature type="region of interest" description="Disordered" evidence="1">
    <location>
        <begin position="119"/>
        <end position="160"/>
    </location>
</feature>
<sequence>MPLFGHNAPTTRPRGVLHPVTREPPGLAKTGPRPQASFAKRPLHPSEREVQTQLQCHFEVGIARREGLMGAAIRQLPAHVLAPPPSFGTLSSAQQDLDQLKAFQTTLTSAPVQEALKHAQLRGGSGNADVELSRLRRDIRKRRRPPSPESPLPYNAEQQPTEKAIFPSAEGGPLAVSELPEFVRGFNRAHGASAVRVHVWVRHRGDAQANLGQIRQSRPLVLRVTIASVLTAYLGFGVQDDEGGTLCAESVVVLGPREKARHRKD</sequence>
<keyword evidence="3" id="KW-1185">Reference proteome</keyword>
<organism evidence="3">
    <name type="scientific">Schizophyllum commune (strain H4-8 / FGSC 9210)</name>
    <name type="common">Split gill fungus</name>
    <dbReference type="NCBI Taxonomy" id="578458"/>
    <lineage>
        <taxon>Eukaryota</taxon>
        <taxon>Fungi</taxon>
        <taxon>Dikarya</taxon>
        <taxon>Basidiomycota</taxon>
        <taxon>Agaricomycotina</taxon>
        <taxon>Agaricomycetes</taxon>
        <taxon>Agaricomycetidae</taxon>
        <taxon>Agaricales</taxon>
        <taxon>Schizophyllaceae</taxon>
        <taxon>Schizophyllum</taxon>
    </lineage>
</organism>
<protein>
    <submittedName>
        <fullName evidence="2">Uncharacterized protein</fullName>
    </submittedName>
</protein>
<dbReference type="RefSeq" id="XP_003029934.1">
    <property type="nucleotide sequence ID" value="XM_003029888.1"/>
</dbReference>
<dbReference type="AlphaFoldDB" id="D8QD21"/>
<accession>D8QD21</accession>
<dbReference type="InParanoid" id="D8QD21"/>
<dbReference type="KEGG" id="scm:SCHCO_02670779"/>
<dbReference type="GeneID" id="9591354"/>